<comment type="similarity">
    <text evidence="2 6">Belongs to the transposase mutator family.</text>
</comment>
<dbReference type="InterPro" id="IPR001207">
    <property type="entry name" value="Transposase_mutator"/>
</dbReference>
<dbReference type="GO" id="GO:0006313">
    <property type="term" value="P:DNA transposition"/>
    <property type="evidence" value="ECO:0007669"/>
    <property type="project" value="UniProtKB-UniRule"/>
</dbReference>
<evidence type="ECO:0000256" key="1">
    <source>
        <dbReference type="ARBA" id="ARBA00002190"/>
    </source>
</evidence>
<keyword evidence="5 6" id="KW-0233">DNA recombination</keyword>
<comment type="caution">
    <text evidence="7">The sequence shown here is derived from an EMBL/GenBank/DDBJ whole genome shotgun (WGS) entry which is preliminary data.</text>
</comment>
<evidence type="ECO:0000256" key="4">
    <source>
        <dbReference type="ARBA" id="ARBA00023125"/>
    </source>
</evidence>
<evidence type="ECO:0000313" key="7">
    <source>
        <dbReference type="EMBL" id="NYG58754.1"/>
    </source>
</evidence>
<reference evidence="7 8" key="1">
    <citation type="submission" date="2020-07" db="EMBL/GenBank/DDBJ databases">
        <title>Sequencing the genomes of 1000 actinobacteria strains.</title>
        <authorList>
            <person name="Klenk H.-P."/>
        </authorList>
    </citation>
    <scope>NUCLEOTIDE SEQUENCE [LARGE SCALE GENOMIC DNA]</scope>
    <source>
        <strain evidence="7 8">DSM 23819</strain>
    </source>
</reference>
<dbReference type="NCBIfam" id="NF033543">
    <property type="entry name" value="transpos_IS256"/>
    <property type="match status" value="1"/>
</dbReference>
<keyword evidence="8" id="KW-1185">Reference proteome</keyword>
<keyword evidence="4 6" id="KW-0238">DNA-binding</keyword>
<dbReference type="Proteomes" id="UP000540656">
    <property type="component" value="Unassembled WGS sequence"/>
</dbReference>
<dbReference type="GO" id="GO:0003677">
    <property type="term" value="F:DNA binding"/>
    <property type="evidence" value="ECO:0007669"/>
    <property type="project" value="UniProtKB-UniRule"/>
</dbReference>
<protein>
    <recommendedName>
        <fullName evidence="6">Mutator family transposase</fullName>
    </recommendedName>
</protein>
<dbReference type="AlphaFoldDB" id="A0A7Y9UTP4"/>
<evidence type="ECO:0000256" key="5">
    <source>
        <dbReference type="ARBA" id="ARBA00023172"/>
    </source>
</evidence>
<keyword evidence="3 6" id="KW-0815">Transposition</keyword>
<evidence type="ECO:0000313" key="8">
    <source>
        <dbReference type="Proteomes" id="UP000540656"/>
    </source>
</evidence>
<sequence length="313" mass="35185">MAKHQRRLAGFDEAVISLYGKGMTTGDIAAHLGEVYDTDVSRDLVSTVTNQVVAEMKQWQSRPLDPVYPVIIIDAIVLKVREGTVANRPVYVAMGVNLDGFRDVLGMWVGPSGGEGAKQWINMLTDLKNRGILDACIVCCDGLKGLPEAINAVWPQAVVQTCVVHLVRNSLRYSSRQHWQKITGQLRRIYTAPTLAAAEAEFEEFTEQWAGKYPAMINLWRNAWEEFIPFLDFPVEVRKVIYTTNAIESLNARFRAATRRRGHFPDEQAALKVLYLAVRQREANRPNPTGRIAGWKNILNVLSMTYGDRLGIN</sequence>
<name>A0A7Y9UTP4_9ACTN</name>
<dbReference type="PROSITE" id="PS01007">
    <property type="entry name" value="TRANSPOSASE_MUTATOR"/>
    <property type="match status" value="1"/>
</dbReference>
<proteinExistence type="inferred from homology"/>
<comment type="function">
    <text evidence="1 6">Required for the transposition of the insertion element.</text>
</comment>
<evidence type="ECO:0000256" key="2">
    <source>
        <dbReference type="ARBA" id="ARBA00010961"/>
    </source>
</evidence>
<dbReference type="PANTHER" id="PTHR33217:SF8">
    <property type="entry name" value="MUTATOR FAMILY TRANSPOSASE"/>
    <property type="match status" value="1"/>
</dbReference>
<evidence type="ECO:0000256" key="6">
    <source>
        <dbReference type="RuleBase" id="RU365089"/>
    </source>
</evidence>
<keyword evidence="6" id="KW-0814">Transposable element</keyword>
<gene>
    <name evidence="7" type="ORF">BJ980_001677</name>
</gene>
<organism evidence="7 8">
    <name type="scientific">Nocardioides daedukensis</name>
    <dbReference type="NCBI Taxonomy" id="634462"/>
    <lineage>
        <taxon>Bacteria</taxon>
        <taxon>Bacillati</taxon>
        <taxon>Actinomycetota</taxon>
        <taxon>Actinomycetes</taxon>
        <taxon>Propionibacteriales</taxon>
        <taxon>Nocardioidaceae</taxon>
        <taxon>Nocardioides</taxon>
    </lineage>
</organism>
<dbReference type="PANTHER" id="PTHR33217">
    <property type="entry name" value="TRANSPOSASE FOR INSERTION SEQUENCE ELEMENT IS1081"/>
    <property type="match status" value="1"/>
</dbReference>
<dbReference type="EMBL" id="JACCAA010000001">
    <property type="protein sequence ID" value="NYG58754.1"/>
    <property type="molecule type" value="Genomic_DNA"/>
</dbReference>
<dbReference type="GO" id="GO:0004803">
    <property type="term" value="F:transposase activity"/>
    <property type="evidence" value="ECO:0007669"/>
    <property type="project" value="UniProtKB-UniRule"/>
</dbReference>
<evidence type="ECO:0000256" key="3">
    <source>
        <dbReference type="ARBA" id="ARBA00022578"/>
    </source>
</evidence>
<dbReference type="Pfam" id="PF00872">
    <property type="entry name" value="Transposase_mut"/>
    <property type="match status" value="1"/>
</dbReference>
<accession>A0A7Y9UTP4</accession>